<evidence type="ECO:0000313" key="3">
    <source>
        <dbReference type="EMBL" id="CEM35132.1"/>
    </source>
</evidence>
<dbReference type="GO" id="GO:0000175">
    <property type="term" value="F:3'-5'-RNA exonuclease activity"/>
    <property type="evidence" value="ECO:0007669"/>
    <property type="project" value="TreeGrafter"/>
</dbReference>
<dbReference type="InterPro" id="IPR006941">
    <property type="entry name" value="RNase_CAF1"/>
</dbReference>
<evidence type="ECO:0000256" key="1">
    <source>
        <dbReference type="ARBA" id="ARBA00008372"/>
    </source>
</evidence>
<proteinExistence type="inferred from homology"/>
<organism evidence="3">
    <name type="scientific">Chromera velia CCMP2878</name>
    <dbReference type="NCBI Taxonomy" id="1169474"/>
    <lineage>
        <taxon>Eukaryota</taxon>
        <taxon>Sar</taxon>
        <taxon>Alveolata</taxon>
        <taxon>Colpodellida</taxon>
        <taxon>Chromeraceae</taxon>
        <taxon>Chromera</taxon>
    </lineage>
</organism>
<dbReference type="AlphaFoldDB" id="A0A0G4GWK6"/>
<dbReference type="PANTHER" id="PTHR15092:SF22">
    <property type="entry name" value="POLY(A)-SPECIFIC RIBONUCLEASE PNLDC1"/>
    <property type="match status" value="1"/>
</dbReference>
<feature type="compositionally biased region" description="Gly residues" evidence="2">
    <location>
        <begin position="576"/>
        <end position="618"/>
    </location>
</feature>
<sequence length="979" mass="104803">MKSSASEACSRKAREAQVEAALEDIRCAEFVAIDFEFSGLFKQHRKPKKLSDYYATCRDSIPEFATLQLGICCGRRETGSPHEWTLSPYNFFLFQEGGGLFLSDRRCLDFLRKQGFDFNQWIDHGIDYQRLANLRGDGSNPHKPGGYVDLDGPSLSSFSSSSSSSSSSAALPGAQSGCAAAMGVKNGEETRGGEKAAGEGKEKARLSLSRAPWWGKPVEKERHRLGLHVLLEAVIENNKPLVGHNSMLDFMHAYDKFIGDLPKEVERLAQELVRLFKGGTWDTKQIALFGANSVFFLHDQMKSTTLASLQSYLWSHKGPTSFRLGACNDLAGGRGYRIQGTPNGGGSDDKNHEAGYDALLTAQIFVLELRAFFSAVSWGVPLVISGATWDAQRHADLRMVPEDTKRRMGMPNPSEVRHSEGGVSGGSPRLSVGGGGDDYGGARGHAGNEIAGGASEKAGGNKRKECGGSGGEETGKSSKKQKGRWWSTEGDNETNSKGGNGNSESSFFVPFDWRDSALARLFTHVIPVPLVAPGFIDLRLLAAEAAEKDRVKTGGTGDVGERGREGDDSESDRNGHGGGDGSSPFGGGDRGGGRGGMNGRGFAGFGMHTGGQGGGGQKRNGVGAEGMEEIAESEGEGPFGNGVSGRPVGRVRLLSLCRLGRKEIEVEGEKSEEGGDVKNRMGQRAALGGFEKSEKGEKKESKRMRKKGADGRSVVKKKGKGGIEQSEGSWRRSTDDYLTDDQHSMIMDFGEEKEKEASPLGFSSSSSPSSRGYDGIAWSEEGLLDDLFVEGRGLRVNGALALSPGNSSAALGGLGGESEGDDEEEGMYSVALCSTSMGPLGPSPCIDRACLGLALSVGLCGKNRPKVAGKFRSKNAAAASEIVQQNRSTLHSSFWKSQKGRKKSREEEEQRGKKEQRGQRGVSGVHAIRLSDSQSFGLEITGDGEREGGNMKDSDPEEREKRDVEKLTGYPVGLFFEAL</sequence>
<reference evidence="3" key="1">
    <citation type="submission" date="2014-11" db="EMBL/GenBank/DDBJ databases">
        <authorList>
            <person name="Otto D Thomas"/>
            <person name="Naeem Raeece"/>
        </authorList>
    </citation>
    <scope>NUCLEOTIDE SEQUENCE</scope>
</reference>
<feature type="compositionally biased region" description="Gly residues" evidence="2">
    <location>
        <begin position="432"/>
        <end position="444"/>
    </location>
</feature>
<gene>
    <name evidence="3" type="ORF">Cvel_23633</name>
</gene>
<feature type="region of interest" description="Disordered" evidence="2">
    <location>
        <begin position="400"/>
        <end position="503"/>
    </location>
</feature>
<protein>
    <submittedName>
        <fullName evidence="3">Uncharacterized protein</fullName>
    </submittedName>
</protein>
<dbReference type="GO" id="GO:0003723">
    <property type="term" value="F:RNA binding"/>
    <property type="evidence" value="ECO:0007669"/>
    <property type="project" value="TreeGrafter"/>
</dbReference>
<dbReference type="InterPro" id="IPR012337">
    <property type="entry name" value="RNaseH-like_sf"/>
</dbReference>
<evidence type="ECO:0000256" key="2">
    <source>
        <dbReference type="SAM" id="MobiDB-lite"/>
    </source>
</evidence>
<dbReference type="EMBL" id="CDMZ01001610">
    <property type="protein sequence ID" value="CEM35132.1"/>
    <property type="molecule type" value="Genomic_DNA"/>
</dbReference>
<dbReference type="Pfam" id="PF04857">
    <property type="entry name" value="CAF1"/>
    <property type="match status" value="1"/>
</dbReference>
<dbReference type="PANTHER" id="PTHR15092">
    <property type="entry name" value="POLY A -SPECIFIC RIBONUCLEASE/TARGET OF EGR1, MEMBER 1"/>
    <property type="match status" value="1"/>
</dbReference>
<feature type="compositionally biased region" description="Basic and acidic residues" evidence="2">
    <location>
        <begin position="669"/>
        <end position="679"/>
    </location>
</feature>
<feature type="region of interest" description="Disordered" evidence="2">
    <location>
        <begin position="552"/>
        <end position="622"/>
    </location>
</feature>
<feature type="region of interest" description="Disordered" evidence="2">
    <location>
        <begin position="752"/>
        <end position="773"/>
    </location>
</feature>
<dbReference type="VEuPathDB" id="CryptoDB:Cvel_23633"/>
<dbReference type="InterPro" id="IPR051181">
    <property type="entry name" value="CAF1_poly(A)_ribonucleases"/>
</dbReference>
<feature type="compositionally biased region" description="Basic and acidic residues" evidence="2">
    <location>
        <begin position="943"/>
        <end position="966"/>
    </location>
</feature>
<accession>A0A0G4GWK6</accession>
<dbReference type="InterPro" id="IPR036397">
    <property type="entry name" value="RNaseH_sf"/>
</dbReference>
<feature type="region of interest" description="Disordered" evidence="2">
    <location>
        <begin position="889"/>
        <end position="966"/>
    </location>
</feature>
<dbReference type="Gene3D" id="3.30.420.10">
    <property type="entry name" value="Ribonuclease H-like superfamily/Ribonuclease H"/>
    <property type="match status" value="1"/>
</dbReference>
<dbReference type="SUPFAM" id="SSF53098">
    <property type="entry name" value="Ribonuclease H-like"/>
    <property type="match status" value="1"/>
</dbReference>
<feature type="compositionally biased region" description="Basic and acidic residues" evidence="2">
    <location>
        <begin position="691"/>
        <end position="700"/>
    </location>
</feature>
<name>A0A0G4GWK6_9ALVE</name>
<comment type="similarity">
    <text evidence="1">Belongs to the CAF1 family.</text>
</comment>
<feature type="compositionally biased region" description="Basic and acidic residues" evidence="2">
    <location>
        <begin position="904"/>
        <end position="918"/>
    </location>
</feature>
<feature type="compositionally biased region" description="Basic and acidic residues" evidence="2">
    <location>
        <begin position="559"/>
        <end position="575"/>
    </location>
</feature>
<feature type="region of interest" description="Disordered" evidence="2">
    <location>
        <begin position="669"/>
        <end position="736"/>
    </location>
</feature>
<feature type="compositionally biased region" description="Low complexity" evidence="2">
    <location>
        <begin position="493"/>
        <end position="503"/>
    </location>
</feature>